<gene>
    <name evidence="6" type="ORF">Pmani_005496</name>
</gene>
<dbReference type="Pfam" id="PF00431">
    <property type="entry name" value="CUB"/>
    <property type="match status" value="1"/>
</dbReference>
<dbReference type="SUPFAM" id="SSF49854">
    <property type="entry name" value="Spermadhesin, CUB domain"/>
    <property type="match status" value="1"/>
</dbReference>
<keyword evidence="1" id="KW-1015">Disulfide bond</keyword>
<keyword evidence="4" id="KW-0732">Signal</keyword>
<protein>
    <recommendedName>
        <fullName evidence="5">CUB domain-containing protein</fullName>
    </recommendedName>
</protein>
<evidence type="ECO:0000313" key="7">
    <source>
        <dbReference type="Proteomes" id="UP001292094"/>
    </source>
</evidence>
<dbReference type="InterPro" id="IPR035914">
    <property type="entry name" value="Sperma_CUB_dom_sf"/>
</dbReference>
<dbReference type="AlphaFoldDB" id="A0AAE1QEI9"/>
<sequence>MSKVCMVVVVAVVMLWVGVQAITFQQQYDVWAADLPIGYAIQTKTNQFGQTCYCKIPNGTITTTTTTITTTTTTSKPETTTTTPVTTTTTPVTTTTTPVTTTTTPVTTTTTPVTTTTTPVTTTTTPVTTTTTPVTTTTTPVTTTTTPVTTTTTPVTTTTTPVTTTTTPVTTTTTPVTTTTTPVTTTTTPVTTTTTPATTTTTKPTITTTSTSGGAVCDSSCDMDLIIDPSNGFTAGSTTTYTWQSPNYPNFYPSDCNCQLDVQLAMGGTVVIELSSDSKIYPSSGCVEDSLEFSGDFLENTSICDVLIGGYSNTIMNLFGDQQGLVTFISNSASNTEQTGFEMTITNQRTLDHQPDPERSPELVIKLRFYKDESH</sequence>
<organism evidence="6 7">
    <name type="scientific">Petrolisthes manimaculis</name>
    <dbReference type="NCBI Taxonomy" id="1843537"/>
    <lineage>
        <taxon>Eukaryota</taxon>
        <taxon>Metazoa</taxon>
        <taxon>Ecdysozoa</taxon>
        <taxon>Arthropoda</taxon>
        <taxon>Crustacea</taxon>
        <taxon>Multicrustacea</taxon>
        <taxon>Malacostraca</taxon>
        <taxon>Eumalacostraca</taxon>
        <taxon>Eucarida</taxon>
        <taxon>Decapoda</taxon>
        <taxon>Pleocyemata</taxon>
        <taxon>Anomura</taxon>
        <taxon>Galatheoidea</taxon>
        <taxon>Porcellanidae</taxon>
        <taxon>Petrolisthes</taxon>
    </lineage>
</organism>
<comment type="caution">
    <text evidence="6">The sequence shown here is derived from an EMBL/GenBank/DDBJ whole genome shotgun (WGS) entry which is preliminary data.</text>
</comment>
<evidence type="ECO:0000313" key="6">
    <source>
        <dbReference type="EMBL" id="KAK4323857.1"/>
    </source>
</evidence>
<dbReference type="PANTHER" id="PTHR43907:SF1">
    <property type="entry name" value="GH18 DOMAIN-CONTAINING PROTEIN"/>
    <property type="match status" value="1"/>
</dbReference>
<evidence type="ECO:0000256" key="1">
    <source>
        <dbReference type="ARBA" id="ARBA00023157"/>
    </source>
</evidence>
<feature type="domain" description="CUB" evidence="5">
    <location>
        <begin position="221"/>
        <end position="348"/>
    </location>
</feature>
<comment type="caution">
    <text evidence="2">Lacks conserved residue(s) required for the propagation of feature annotation.</text>
</comment>
<dbReference type="Proteomes" id="UP001292094">
    <property type="component" value="Unassembled WGS sequence"/>
</dbReference>
<evidence type="ECO:0000259" key="5">
    <source>
        <dbReference type="PROSITE" id="PS01180"/>
    </source>
</evidence>
<name>A0AAE1QEI9_9EUCA</name>
<feature type="signal peptide" evidence="4">
    <location>
        <begin position="1"/>
        <end position="21"/>
    </location>
</feature>
<dbReference type="Gene3D" id="2.60.120.290">
    <property type="entry name" value="Spermadhesin, CUB domain"/>
    <property type="match status" value="1"/>
</dbReference>
<dbReference type="EMBL" id="JAWZYT010000409">
    <property type="protein sequence ID" value="KAK4323857.1"/>
    <property type="molecule type" value="Genomic_DNA"/>
</dbReference>
<dbReference type="PANTHER" id="PTHR43907">
    <property type="entry name" value="SLEI FAMILY PROTEIN"/>
    <property type="match status" value="1"/>
</dbReference>
<feature type="region of interest" description="Disordered" evidence="3">
    <location>
        <begin position="71"/>
        <end position="209"/>
    </location>
</feature>
<evidence type="ECO:0000256" key="2">
    <source>
        <dbReference type="PROSITE-ProRule" id="PRU00059"/>
    </source>
</evidence>
<feature type="chain" id="PRO_5042108193" description="CUB domain-containing protein" evidence="4">
    <location>
        <begin position="22"/>
        <end position="375"/>
    </location>
</feature>
<dbReference type="InterPro" id="IPR000859">
    <property type="entry name" value="CUB_dom"/>
</dbReference>
<accession>A0AAE1QEI9</accession>
<reference evidence="6" key="1">
    <citation type="submission" date="2023-11" db="EMBL/GenBank/DDBJ databases">
        <title>Genome assemblies of two species of porcelain crab, Petrolisthes cinctipes and Petrolisthes manimaculis (Anomura: Porcellanidae).</title>
        <authorList>
            <person name="Angst P."/>
        </authorList>
    </citation>
    <scope>NUCLEOTIDE SEQUENCE</scope>
    <source>
        <strain evidence="6">PB745_02</strain>
        <tissue evidence="6">Gill</tissue>
    </source>
</reference>
<evidence type="ECO:0000256" key="3">
    <source>
        <dbReference type="SAM" id="MobiDB-lite"/>
    </source>
</evidence>
<keyword evidence="7" id="KW-1185">Reference proteome</keyword>
<proteinExistence type="predicted"/>
<evidence type="ECO:0000256" key="4">
    <source>
        <dbReference type="SAM" id="SignalP"/>
    </source>
</evidence>
<dbReference type="PROSITE" id="PS01180">
    <property type="entry name" value="CUB"/>
    <property type="match status" value="1"/>
</dbReference>